<dbReference type="Proteomes" id="UP000674318">
    <property type="component" value="Unassembled WGS sequence"/>
</dbReference>
<comment type="caution">
    <text evidence="1">The sequence shown here is derived from an EMBL/GenBank/DDBJ whole genome shotgun (WGS) entry which is preliminary data.</text>
</comment>
<protein>
    <submittedName>
        <fullName evidence="1">Uncharacterized protein</fullName>
    </submittedName>
</protein>
<evidence type="ECO:0000313" key="2">
    <source>
        <dbReference type="Proteomes" id="UP000674318"/>
    </source>
</evidence>
<dbReference type="KEGG" id="phet:94288132"/>
<proteinExistence type="predicted"/>
<dbReference type="RefSeq" id="XP_067754212.1">
    <property type="nucleotide sequence ID" value="XM_067898055.1"/>
</dbReference>
<sequence>MYTHDVSDRFTGLSASDLAQRLVELSSRGTAQGGTAPETPSQPPLPRCVSALLWDAKSAGAAPPRTALLRGDEVELISRAPDATLSCITLSENVRFRFALSRRRHLSGILSSTAALSFRMSTVDATHFYWMDECAPKIVYGDASVLSRVLQKRIAQWVVSAFTRNPLLRNISLQTLEAVFPALLVFSPREREEFLSQAAELLGQGMLIWYGGAVIKQFHDSAVLPSFALLTPNEERCVAAWLFALATAREILGDRRDDAARALRALVEVYGTHNLSTSPALTTAVLLVSRAIEPLYTPCCAGGGPPQRGLHQPYLFALSRVNAEVLQWILPNKEPSSPDKYRELVQRLRDAVGAVLVTAAPSLASTAPKRQIHEEDVNAFFSANRAVEIDQVTLIAHCVSDAPSSLPTFAEAVSGTEARLRLLEAAPKWWENEAKAKNGDMARGETELRINMKAAAAALSDLHAADHAILSVIHRTRKRQRTHQRHTSQAVEGALETASIQLKRKSVRRLVDILALSAEDEDFSGKAWKFLEHLHVPEAKIDHFATLLSTLRRT</sequence>
<dbReference type="GeneID" id="94288132"/>
<name>A0A836HX94_9TRYP</name>
<reference evidence="1 2" key="1">
    <citation type="submission" date="2021-02" db="EMBL/GenBank/DDBJ databases">
        <title>Porcisia hertigi Genome sequencing and assembly.</title>
        <authorList>
            <person name="Almutairi H."/>
            <person name="Gatherer D."/>
        </authorList>
    </citation>
    <scope>NUCLEOTIDE SEQUENCE [LARGE SCALE GENOMIC DNA]</scope>
    <source>
        <strain evidence="1 2">C119</strain>
    </source>
</reference>
<dbReference type="OrthoDB" id="272573at2759"/>
<dbReference type="AlphaFoldDB" id="A0A836HX94"/>
<gene>
    <name evidence="1" type="ORF">JKF63_02012</name>
</gene>
<accession>A0A836HX94</accession>
<dbReference type="EMBL" id="JAFJZO010000034">
    <property type="protein sequence ID" value="KAG5494177.1"/>
    <property type="molecule type" value="Genomic_DNA"/>
</dbReference>
<organism evidence="1 2">
    <name type="scientific">Porcisia hertigi</name>
    <dbReference type="NCBI Taxonomy" id="2761500"/>
    <lineage>
        <taxon>Eukaryota</taxon>
        <taxon>Discoba</taxon>
        <taxon>Euglenozoa</taxon>
        <taxon>Kinetoplastea</taxon>
        <taxon>Metakinetoplastina</taxon>
        <taxon>Trypanosomatida</taxon>
        <taxon>Trypanosomatidae</taxon>
        <taxon>Leishmaniinae</taxon>
        <taxon>Porcisia</taxon>
    </lineage>
</organism>
<keyword evidence="2" id="KW-1185">Reference proteome</keyword>
<evidence type="ECO:0000313" key="1">
    <source>
        <dbReference type="EMBL" id="KAG5494177.1"/>
    </source>
</evidence>